<accession>W9R664</accession>
<protein>
    <submittedName>
        <fullName evidence="1">Uncharacterized protein</fullName>
    </submittedName>
</protein>
<evidence type="ECO:0000313" key="2">
    <source>
        <dbReference type="Proteomes" id="UP000030645"/>
    </source>
</evidence>
<organism evidence="1 2">
    <name type="scientific">Morus notabilis</name>
    <dbReference type="NCBI Taxonomy" id="981085"/>
    <lineage>
        <taxon>Eukaryota</taxon>
        <taxon>Viridiplantae</taxon>
        <taxon>Streptophyta</taxon>
        <taxon>Embryophyta</taxon>
        <taxon>Tracheophyta</taxon>
        <taxon>Spermatophyta</taxon>
        <taxon>Magnoliopsida</taxon>
        <taxon>eudicotyledons</taxon>
        <taxon>Gunneridae</taxon>
        <taxon>Pentapetalae</taxon>
        <taxon>rosids</taxon>
        <taxon>fabids</taxon>
        <taxon>Rosales</taxon>
        <taxon>Moraceae</taxon>
        <taxon>Moreae</taxon>
        <taxon>Morus</taxon>
    </lineage>
</organism>
<proteinExistence type="predicted"/>
<gene>
    <name evidence="1" type="ORF">L484_026841</name>
</gene>
<sequence length="68" mass="7407">MAVRSASFAIVLFSMRRGLGGREPTLGALVDIRFAMMNNKSIGKPSTLFDLGANHLNLNLGMTRNLLE</sequence>
<reference evidence="2" key="1">
    <citation type="submission" date="2013-01" db="EMBL/GenBank/DDBJ databases">
        <title>Draft Genome Sequence of a Mulberry Tree, Morus notabilis C.K. Schneid.</title>
        <authorList>
            <person name="He N."/>
            <person name="Zhao S."/>
        </authorList>
    </citation>
    <scope>NUCLEOTIDE SEQUENCE</scope>
</reference>
<evidence type="ECO:0000313" key="1">
    <source>
        <dbReference type="EMBL" id="EXB73680.1"/>
    </source>
</evidence>
<dbReference type="AlphaFoldDB" id="W9R664"/>
<dbReference type="Proteomes" id="UP000030645">
    <property type="component" value="Unassembled WGS sequence"/>
</dbReference>
<keyword evidence="2" id="KW-1185">Reference proteome</keyword>
<dbReference type="EMBL" id="KE344640">
    <property type="protein sequence ID" value="EXB73680.1"/>
    <property type="molecule type" value="Genomic_DNA"/>
</dbReference>
<name>W9R664_9ROSA</name>